<dbReference type="EC" id="5.3.1.12" evidence="4 7"/>
<comment type="caution">
    <text evidence="8">The sequence shown here is derived from an EMBL/GenBank/DDBJ whole genome shotgun (WGS) entry which is preliminary data.</text>
</comment>
<comment type="catalytic activity">
    <reaction evidence="1 7">
        <text>D-glucuronate = D-fructuronate</text>
        <dbReference type="Rhea" id="RHEA:13049"/>
        <dbReference type="ChEBI" id="CHEBI:58720"/>
        <dbReference type="ChEBI" id="CHEBI:59863"/>
        <dbReference type="EC" id="5.3.1.12"/>
    </reaction>
</comment>
<evidence type="ECO:0000256" key="3">
    <source>
        <dbReference type="ARBA" id="ARBA00008397"/>
    </source>
</evidence>
<accession>A0A2A5S617</accession>
<comment type="pathway">
    <text evidence="2 7">Carbohydrate metabolism; pentose and glucuronate interconversion.</text>
</comment>
<keyword evidence="6 7" id="KW-0413">Isomerase</keyword>
<evidence type="ECO:0000256" key="7">
    <source>
        <dbReference type="HAMAP-Rule" id="MF_00675"/>
    </source>
</evidence>
<evidence type="ECO:0000256" key="1">
    <source>
        <dbReference type="ARBA" id="ARBA00001165"/>
    </source>
</evidence>
<dbReference type="HAMAP" id="MF_00675">
    <property type="entry name" value="UxaC"/>
    <property type="match status" value="1"/>
</dbReference>
<dbReference type="InterPro" id="IPR032466">
    <property type="entry name" value="Metal_Hydrolase"/>
</dbReference>
<evidence type="ECO:0000256" key="5">
    <source>
        <dbReference type="ARBA" id="ARBA00020555"/>
    </source>
</evidence>
<dbReference type="EMBL" id="JXJW01000001">
    <property type="protein sequence ID" value="PCS08890.1"/>
    <property type="molecule type" value="Genomic_DNA"/>
</dbReference>
<dbReference type="SUPFAM" id="SSF51556">
    <property type="entry name" value="Metallo-dependent hydrolases"/>
    <property type="match status" value="1"/>
</dbReference>
<gene>
    <name evidence="7" type="primary">uxaC</name>
    <name evidence="8" type="ORF">RU86_GL000126</name>
</gene>
<dbReference type="Gene3D" id="3.20.20.140">
    <property type="entry name" value="Metal-dependent hydrolases"/>
    <property type="match status" value="1"/>
</dbReference>
<dbReference type="UniPathway" id="UPA00246"/>
<protein>
    <recommendedName>
        <fullName evidence="5 7">Uronate isomerase</fullName>
        <ecNumber evidence="4 7">5.3.1.12</ecNumber>
    </recommendedName>
    <alternativeName>
        <fullName evidence="7">Glucuronate isomerase</fullName>
    </alternativeName>
    <alternativeName>
        <fullName evidence="7">Uronic isomerase</fullName>
    </alternativeName>
</protein>
<sequence length="474" mass="54219">MFIDKNFLLESALAKSLFHNFAENAPIIDYHCHLDPKQISENVRFTSITELWLAGDHYKWRAMRACGIPETKITGDASEWEKFYAWAQTIERSLGNPLYHWTHLELKHYFGITELLSTSSAERIFKSCNHYLSEHEVTAQSLILAANVKYIGTTDDMLSDLRYHQQLAASNFPCKVAPSFRPDPVIGIEKPEFSDYIQKISDFRGSKVTGFLDLVNFLETRLLYFTENGGSVSDHGFTAVRYEAATPDELDLIFEKAMRKAPLDTVELAKWQGQIMVALGRLYKRYDWVMQLHFGAVRGTNTRLYTVAGADSGGDSIYDQADLSLQLNKLLDKLDQTNELPRTILYNTDPSQNDMIVTTCGNFQLNDDGIKSRVQFGAGWWFNDTYRGMIGQMESLADNGLLMNFVGMLTDSRSFLSYSRHDYFRRIFVNYVADKVSHGFYPDDMALLSQMIVDICYNNAKSYFKFNSLSESDK</sequence>
<dbReference type="Proteomes" id="UP000218282">
    <property type="component" value="Unassembled WGS sequence"/>
</dbReference>
<comment type="similarity">
    <text evidence="3 7">Belongs to the metallo-dependent hydrolases superfamily. Uronate isomerase family.</text>
</comment>
<dbReference type="PANTHER" id="PTHR30068">
    <property type="entry name" value="URONATE ISOMERASE"/>
    <property type="match status" value="1"/>
</dbReference>
<proteinExistence type="inferred from homology"/>
<name>A0A2A5S617_9LACT</name>
<evidence type="ECO:0000313" key="8">
    <source>
        <dbReference type="EMBL" id="PCS08890.1"/>
    </source>
</evidence>
<evidence type="ECO:0000256" key="6">
    <source>
        <dbReference type="ARBA" id="ARBA00023235"/>
    </source>
</evidence>
<dbReference type="RefSeq" id="WP_096813550.1">
    <property type="nucleotide sequence ID" value="NZ_JXJW01000001.1"/>
</dbReference>
<dbReference type="GO" id="GO:0008880">
    <property type="term" value="F:glucuronate isomerase activity"/>
    <property type="evidence" value="ECO:0007669"/>
    <property type="project" value="UniProtKB-UniRule"/>
</dbReference>
<evidence type="ECO:0000313" key="9">
    <source>
        <dbReference type="Proteomes" id="UP000218282"/>
    </source>
</evidence>
<evidence type="ECO:0000256" key="4">
    <source>
        <dbReference type="ARBA" id="ARBA00012546"/>
    </source>
</evidence>
<dbReference type="AlphaFoldDB" id="A0A2A5S617"/>
<organism evidence="8 9">
    <name type="scientific">Pseudolactococcus piscium</name>
    <dbReference type="NCBI Taxonomy" id="1364"/>
    <lineage>
        <taxon>Bacteria</taxon>
        <taxon>Bacillati</taxon>
        <taxon>Bacillota</taxon>
        <taxon>Bacilli</taxon>
        <taxon>Lactobacillales</taxon>
        <taxon>Streptococcaceae</taxon>
        <taxon>Pseudolactococcus</taxon>
    </lineage>
</organism>
<comment type="catalytic activity">
    <reaction evidence="7">
        <text>aldehydo-D-galacturonate = keto-D-tagaturonate</text>
        <dbReference type="Rhea" id="RHEA:27702"/>
        <dbReference type="ChEBI" id="CHEBI:12952"/>
        <dbReference type="ChEBI" id="CHEBI:17886"/>
    </reaction>
</comment>
<dbReference type="NCBIfam" id="NF002794">
    <property type="entry name" value="PRK02925.1"/>
    <property type="match status" value="1"/>
</dbReference>
<dbReference type="GO" id="GO:0042840">
    <property type="term" value="P:D-glucuronate catabolic process"/>
    <property type="evidence" value="ECO:0007669"/>
    <property type="project" value="TreeGrafter"/>
</dbReference>
<dbReference type="GO" id="GO:0019698">
    <property type="term" value="P:D-galacturonate catabolic process"/>
    <property type="evidence" value="ECO:0007669"/>
    <property type="project" value="TreeGrafter"/>
</dbReference>
<dbReference type="Gene3D" id="1.10.2020.10">
    <property type="entry name" value="uronate isomerase, domain 2, chain A"/>
    <property type="match status" value="1"/>
</dbReference>
<reference evidence="8 9" key="1">
    <citation type="submission" date="2014-12" db="EMBL/GenBank/DDBJ databases">
        <title>Draft genome sequences of 10 type strains of Lactococcus.</title>
        <authorList>
            <person name="Sun Z."/>
            <person name="Zhong Z."/>
            <person name="Liu W."/>
            <person name="Zhang W."/>
            <person name="Zhang H."/>
        </authorList>
    </citation>
    <scope>NUCLEOTIDE SEQUENCE [LARGE SCALE GENOMIC DNA]</scope>
    <source>
        <strain evidence="8 9">DSM 6634</strain>
    </source>
</reference>
<evidence type="ECO:0000256" key="2">
    <source>
        <dbReference type="ARBA" id="ARBA00004892"/>
    </source>
</evidence>
<dbReference type="Pfam" id="PF02614">
    <property type="entry name" value="UxaC"/>
    <property type="match status" value="1"/>
</dbReference>
<keyword evidence="9" id="KW-1185">Reference proteome</keyword>
<dbReference type="InterPro" id="IPR003766">
    <property type="entry name" value="Uronate_isomerase"/>
</dbReference>
<dbReference type="PANTHER" id="PTHR30068:SF4">
    <property type="entry name" value="URONATE ISOMERASE"/>
    <property type="match status" value="1"/>
</dbReference>